<accession>A0A9W9PIP6</accession>
<evidence type="ECO:0000256" key="1">
    <source>
        <dbReference type="SAM" id="MobiDB-lite"/>
    </source>
</evidence>
<organism evidence="3 4">
    <name type="scientific">Penicillium chermesinum</name>
    <dbReference type="NCBI Taxonomy" id="63820"/>
    <lineage>
        <taxon>Eukaryota</taxon>
        <taxon>Fungi</taxon>
        <taxon>Dikarya</taxon>
        <taxon>Ascomycota</taxon>
        <taxon>Pezizomycotina</taxon>
        <taxon>Eurotiomycetes</taxon>
        <taxon>Eurotiomycetidae</taxon>
        <taxon>Eurotiales</taxon>
        <taxon>Aspergillaceae</taxon>
        <taxon>Penicillium</taxon>
    </lineage>
</organism>
<keyword evidence="2" id="KW-0732">Signal</keyword>
<dbReference type="AlphaFoldDB" id="A0A9W9PIP6"/>
<feature type="chain" id="PRO_5040844971" evidence="2">
    <location>
        <begin position="21"/>
        <end position="279"/>
    </location>
</feature>
<dbReference type="OrthoDB" id="4503765at2759"/>
<proteinExistence type="predicted"/>
<reference evidence="3" key="2">
    <citation type="journal article" date="2023" name="IMA Fungus">
        <title>Comparative genomic study of the Penicillium genus elucidates a diverse pangenome and 15 lateral gene transfer events.</title>
        <authorList>
            <person name="Petersen C."/>
            <person name="Sorensen T."/>
            <person name="Nielsen M.R."/>
            <person name="Sondergaard T.E."/>
            <person name="Sorensen J.L."/>
            <person name="Fitzpatrick D.A."/>
            <person name="Frisvad J.C."/>
            <person name="Nielsen K.L."/>
        </authorList>
    </citation>
    <scope>NUCLEOTIDE SEQUENCE</scope>
    <source>
        <strain evidence="3">IBT 19713</strain>
    </source>
</reference>
<evidence type="ECO:0000313" key="4">
    <source>
        <dbReference type="Proteomes" id="UP001150941"/>
    </source>
</evidence>
<keyword evidence="4" id="KW-1185">Reference proteome</keyword>
<dbReference type="GeneID" id="83199007"/>
<reference evidence="3" key="1">
    <citation type="submission" date="2022-11" db="EMBL/GenBank/DDBJ databases">
        <authorList>
            <person name="Petersen C."/>
        </authorList>
    </citation>
    <scope>NUCLEOTIDE SEQUENCE</scope>
    <source>
        <strain evidence="3">IBT 19713</strain>
    </source>
</reference>
<protein>
    <submittedName>
        <fullName evidence="3">Uncharacterized protein</fullName>
    </submittedName>
</protein>
<feature type="compositionally biased region" description="Polar residues" evidence="1">
    <location>
        <begin position="252"/>
        <end position="262"/>
    </location>
</feature>
<feature type="signal peptide" evidence="2">
    <location>
        <begin position="1"/>
        <end position="20"/>
    </location>
</feature>
<feature type="region of interest" description="Disordered" evidence="1">
    <location>
        <begin position="252"/>
        <end position="279"/>
    </location>
</feature>
<comment type="caution">
    <text evidence="3">The sequence shown here is derived from an EMBL/GenBank/DDBJ whole genome shotgun (WGS) entry which is preliminary data.</text>
</comment>
<feature type="compositionally biased region" description="Polar residues" evidence="1">
    <location>
        <begin position="152"/>
        <end position="162"/>
    </location>
</feature>
<name>A0A9W9PIP6_9EURO</name>
<dbReference type="Proteomes" id="UP001150941">
    <property type="component" value="Unassembled WGS sequence"/>
</dbReference>
<sequence length="279" mass="30835">MRSTLATLLLLSTPIQAGFSARIWTHFYPNCPGDTFGDMSAYENFRETSPSKDIPIGKCTNFAVPPNEYNLVQAVSIDGELISPQTGHPFPPGFGPRQDCNITLHEVPDCFDDPLITKKLQHGVEVSECSMRSFATYSNVWVKLVCSDSASSEPKSFDNQPIDTPRPDQADGTQQGSNVQTPGSNANSWHLAQTLSSEREPHQEERVENEGHLESSQVVAKIMEEIAHRKHGLNIVSGKPNFTSLINGTKLHNNGTAPGNHTISRRKLSVLRNRPTRLY</sequence>
<gene>
    <name evidence="3" type="ORF">N7468_002407</name>
</gene>
<evidence type="ECO:0000256" key="2">
    <source>
        <dbReference type="SAM" id="SignalP"/>
    </source>
</evidence>
<dbReference type="EMBL" id="JAPQKS010000002">
    <property type="protein sequence ID" value="KAJ5247424.1"/>
    <property type="molecule type" value="Genomic_DNA"/>
</dbReference>
<dbReference type="RefSeq" id="XP_058334845.1">
    <property type="nucleotide sequence ID" value="XM_058471704.1"/>
</dbReference>
<feature type="compositionally biased region" description="Basic and acidic residues" evidence="1">
    <location>
        <begin position="197"/>
        <end position="213"/>
    </location>
</feature>
<feature type="region of interest" description="Disordered" evidence="1">
    <location>
        <begin position="152"/>
        <end position="216"/>
    </location>
</feature>
<evidence type="ECO:0000313" key="3">
    <source>
        <dbReference type="EMBL" id="KAJ5247424.1"/>
    </source>
</evidence>
<feature type="compositionally biased region" description="Polar residues" evidence="1">
    <location>
        <begin position="171"/>
        <end position="196"/>
    </location>
</feature>